<dbReference type="RefSeq" id="XP_041163098.1">
    <property type="nucleotide sequence ID" value="XM_041309574.1"/>
</dbReference>
<evidence type="ECO:0000313" key="3">
    <source>
        <dbReference type="Proteomes" id="UP000719766"/>
    </source>
</evidence>
<sequence length="589" mass="65101">MPATPASTSGTLNAGSHYRPLKLSLGTISCTLAMAGSRVRACISQYQTEAANNGLSSDRIKYFKAGLQWEMNTFVTPLLQYSASQNIVSVLPVPVAYILKLYPMLTWNTVPDDVFSFHLLSFDDEAIAGHPSRIVFAYTCPWWMGNTTIPDQPWQWDEIMASCVSHYQYWALNVEDDALVLPEKLRNTSTPPLMGLRWIKERMEALMEEQDEGIKAKMAEVKMYTDMLEKLRKGKGVCKIFYAFKNLAPESRKPRSRVPNFGVRGSATRSSATVLGVRVSGALEIACVSILRFMVHVWLTHAISNAPDTLTPNTVAELRVTEPRTPKFGTRDSGFGTRDLGFGTRDSELVTWDSTVILTHAISNAPDTLTPNTVAELRVTESRSLSPESRISEFGVRRPGARQLCWVSGILHFMVHVWLTHAISNVPDTLTPNTVAELRVAEPRTPKFGTRDLGFGTRDSELVTWDSTLPSSGSPNPELRNSGLGTQASGLGDPELGNCVGCQGIRSIGDSMCQYSAFHGSSFVIMESFVIIESGVRDSVFRTLSSPRSRAPSPESRNPGPESRISEFGVRQPGARQLCWVSGYPEHWR</sequence>
<comment type="caution">
    <text evidence="2">The sequence shown here is derived from an EMBL/GenBank/DDBJ whole genome shotgun (WGS) entry which is preliminary data.</text>
</comment>
<proteinExistence type="predicted"/>
<organism evidence="2 3">
    <name type="scientific">Suillus plorans</name>
    <dbReference type="NCBI Taxonomy" id="116603"/>
    <lineage>
        <taxon>Eukaryota</taxon>
        <taxon>Fungi</taxon>
        <taxon>Dikarya</taxon>
        <taxon>Basidiomycota</taxon>
        <taxon>Agaricomycotina</taxon>
        <taxon>Agaricomycetes</taxon>
        <taxon>Agaricomycetidae</taxon>
        <taxon>Boletales</taxon>
        <taxon>Suillineae</taxon>
        <taxon>Suillaceae</taxon>
        <taxon>Suillus</taxon>
    </lineage>
</organism>
<feature type="compositionally biased region" description="Low complexity" evidence="1">
    <location>
        <begin position="544"/>
        <end position="559"/>
    </location>
</feature>
<dbReference type="EMBL" id="JABBWE010000013">
    <property type="protein sequence ID" value="KAG1798412.1"/>
    <property type="molecule type" value="Genomic_DNA"/>
</dbReference>
<dbReference type="AlphaFoldDB" id="A0A9P7J0K8"/>
<feature type="region of interest" description="Disordered" evidence="1">
    <location>
        <begin position="544"/>
        <end position="569"/>
    </location>
</feature>
<dbReference type="OrthoDB" id="2676420at2759"/>
<gene>
    <name evidence="2" type="ORF">HD556DRAFT_1534731</name>
</gene>
<reference evidence="2" key="1">
    <citation type="journal article" date="2020" name="New Phytol.">
        <title>Comparative genomics reveals dynamic genome evolution in host specialist ectomycorrhizal fungi.</title>
        <authorList>
            <person name="Lofgren L.A."/>
            <person name="Nguyen N.H."/>
            <person name="Vilgalys R."/>
            <person name="Ruytinx J."/>
            <person name="Liao H.L."/>
            <person name="Branco S."/>
            <person name="Kuo A."/>
            <person name="LaButti K."/>
            <person name="Lipzen A."/>
            <person name="Andreopoulos W."/>
            <person name="Pangilinan J."/>
            <person name="Riley R."/>
            <person name="Hundley H."/>
            <person name="Na H."/>
            <person name="Barry K."/>
            <person name="Grigoriev I.V."/>
            <person name="Stajich J.E."/>
            <person name="Kennedy P.G."/>
        </authorList>
    </citation>
    <scope>NUCLEOTIDE SEQUENCE</scope>
    <source>
        <strain evidence="2">S12</strain>
    </source>
</reference>
<accession>A0A9P7J0K8</accession>
<keyword evidence="3" id="KW-1185">Reference proteome</keyword>
<dbReference type="Proteomes" id="UP000719766">
    <property type="component" value="Unassembled WGS sequence"/>
</dbReference>
<evidence type="ECO:0000313" key="2">
    <source>
        <dbReference type="EMBL" id="KAG1798412.1"/>
    </source>
</evidence>
<evidence type="ECO:0000256" key="1">
    <source>
        <dbReference type="SAM" id="MobiDB-lite"/>
    </source>
</evidence>
<dbReference type="GeneID" id="64603338"/>
<feature type="region of interest" description="Disordered" evidence="1">
    <location>
        <begin position="465"/>
        <end position="488"/>
    </location>
</feature>
<feature type="compositionally biased region" description="Polar residues" evidence="1">
    <location>
        <begin position="465"/>
        <end position="475"/>
    </location>
</feature>
<protein>
    <submittedName>
        <fullName evidence="2">Uncharacterized protein</fullName>
    </submittedName>
</protein>
<name>A0A9P7J0K8_9AGAM</name>